<evidence type="ECO:0000313" key="3">
    <source>
        <dbReference type="Proteomes" id="UP000283880"/>
    </source>
</evidence>
<sequence length="124" mass="14141">MIPLKRVPSRSFCDLSIVFMVHFGDREKEICTALILNERMAFWSMTVDDLYDAAMKNTPRLLPDTFTGMDEMIRKIFLQEEYDDIIEKDAEVGPSLFYVLTNQLGIFGAACLLYPGAVKSMPMS</sequence>
<dbReference type="InterPro" id="IPR043743">
    <property type="entry name" value="DUF5688"/>
</dbReference>
<dbReference type="EMBL" id="QSBM01000033">
    <property type="protein sequence ID" value="RGX21178.1"/>
    <property type="molecule type" value="Genomic_DNA"/>
</dbReference>
<feature type="transmembrane region" description="Helical" evidence="1">
    <location>
        <begin position="96"/>
        <end position="117"/>
    </location>
</feature>
<reference evidence="2 3" key="1">
    <citation type="submission" date="2018-08" db="EMBL/GenBank/DDBJ databases">
        <title>A genome reference for cultivated species of the human gut microbiota.</title>
        <authorList>
            <person name="Zou Y."/>
            <person name="Xue W."/>
            <person name="Luo G."/>
        </authorList>
    </citation>
    <scope>NUCLEOTIDE SEQUENCE [LARGE SCALE GENOMIC DNA]</scope>
    <source>
        <strain evidence="2 3">AF04-15</strain>
    </source>
</reference>
<dbReference type="Proteomes" id="UP000283880">
    <property type="component" value="Unassembled WGS sequence"/>
</dbReference>
<evidence type="ECO:0000313" key="2">
    <source>
        <dbReference type="EMBL" id="RGX21178.1"/>
    </source>
</evidence>
<gene>
    <name evidence="2" type="ORF">DWV29_26940</name>
</gene>
<keyword evidence="1" id="KW-1133">Transmembrane helix</keyword>
<dbReference type="OrthoDB" id="1655031at2"/>
<dbReference type="Pfam" id="PF18941">
    <property type="entry name" value="DUF5688"/>
    <property type="match status" value="1"/>
</dbReference>
<organism evidence="2 3">
    <name type="scientific">Enterocloster asparagiformis</name>
    <dbReference type="NCBI Taxonomy" id="333367"/>
    <lineage>
        <taxon>Bacteria</taxon>
        <taxon>Bacillati</taxon>
        <taxon>Bacillota</taxon>
        <taxon>Clostridia</taxon>
        <taxon>Lachnospirales</taxon>
        <taxon>Lachnospiraceae</taxon>
        <taxon>Enterocloster</taxon>
    </lineage>
</organism>
<name>A0A413F759_9FIRM</name>
<proteinExistence type="predicted"/>
<comment type="caution">
    <text evidence="2">The sequence shown here is derived from an EMBL/GenBank/DDBJ whole genome shotgun (WGS) entry which is preliminary data.</text>
</comment>
<evidence type="ECO:0000256" key="1">
    <source>
        <dbReference type="SAM" id="Phobius"/>
    </source>
</evidence>
<keyword evidence="1" id="KW-0472">Membrane</keyword>
<keyword evidence="1" id="KW-0812">Transmembrane</keyword>
<protein>
    <submittedName>
        <fullName evidence="2">Uncharacterized protein</fullName>
    </submittedName>
</protein>
<dbReference type="AlphaFoldDB" id="A0A413F759"/>
<accession>A0A413F759</accession>